<dbReference type="PANTHER" id="PTHR21381:SF3">
    <property type="entry name" value="SGC REGION PROTEIN SGCQ-RELATED"/>
    <property type="match status" value="1"/>
</dbReference>
<dbReference type="EMBL" id="JXAK01000050">
    <property type="protein sequence ID" value="KIL38847.1"/>
    <property type="molecule type" value="Genomic_DNA"/>
</dbReference>
<reference evidence="2 3" key="1">
    <citation type="submission" date="2014-12" db="EMBL/GenBank/DDBJ databases">
        <title>Draft genome sequence of Paenibacillus kamchatkensis strain B-2647.</title>
        <authorList>
            <person name="Karlyshev A.V."/>
            <person name="Kudryashova E.B."/>
        </authorList>
    </citation>
    <scope>NUCLEOTIDE SEQUENCE [LARGE SCALE GENOMIC DNA]</scope>
    <source>
        <strain evidence="2 3">VKM B-2647</strain>
    </source>
</reference>
<protein>
    <submittedName>
        <fullName evidence="2">SgcQ protein</fullName>
    </submittedName>
</protein>
<name>A0ABR5AEL7_9BACL</name>
<dbReference type="Pfam" id="PF03437">
    <property type="entry name" value="BtpA"/>
    <property type="match status" value="1"/>
</dbReference>
<proteinExistence type="inferred from homology"/>
<dbReference type="PANTHER" id="PTHR21381">
    <property type="entry name" value="ZGC:162297"/>
    <property type="match status" value="1"/>
</dbReference>
<comment type="similarity">
    <text evidence="1">Belongs to the BtpA family.</text>
</comment>
<dbReference type="PIRSF" id="PIRSF005956">
    <property type="entry name" value="BtpA"/>
    <property type="match status" value="1"/>
</dbReference>
<dbReference type="Proteomes" id="UP000031967">
    <property type="component" value="Unassembled WGS sequence"/>
</dbReference>
<comment type="caution">
    <text evidence="2">The sequence shown here is derived from an EMBL/GenBank/DDBJ whole genome shotgun (WGS) entry which is preliminary data.</text>
</comment>
<evidence type="ECO:0000313" key="3">
    <source>
        <dbReference type="Proteomes" id="UP000031967"/>
    </source>
</evidence>
<dbReference type="SUPFAM" id="SSF51366">
    <property type="entry name" value="Ribulose-phoshate binding barrel"/>
    <property type="match status" value="1"/>
</dbReference>
<gene>
    <name evidence="2" type="ORF">SD70_24025</name>
</gene>
<keyword evidence="3" id="KW-1185">Reference proteome</keyword>
<organism evidence="2 3">
    <name type="scientific">Gordoniibacillus kamchatkensis</name>
    <dbReference type="NCBI Taxonomy" id="1590651"/>
    <lineage>
        <taxon>Bacteria</taxon>
        <taxon>Bacillati</taxon>
        <taxon>Bacillota</taxon>
        <taxon>Bacilli</taxon>
        <taxon>Bacillales</taxon>
        <taxon>Paenibacillaceae</taxon>
        <taxon>Gordoniibacillus</taxon>
    </lineage>
</organism>
<dbReference type="InterPro" id="IPR005137">
    <property type="entry name" value="BtpA"/>
</dbReference>
<dbReference type="NCBIfam" id="TIGR00259">
    <property type="entry name" value="thylakoid_BtpA"/>
    <property type="match status" value="1"/>
</dbReference>
<dbReference type="RefSeq" id="WP_041050403.1">
    <property type="nucleotide sequence ID" value="NZ_JXAK01000050.1"/>
</dbReference>
<evidence type="ECO:0000256" key="1">
    <source>
        <dbReference type="ARBA" id="ARBA00006007"/>
    </source>
</evidence>
<sequence length="271" mass="29774">MTWLKEVLGTEKAIIAMCHLQPLPGDPYYDFDKGMDYICEMAKKDLLALQEGGVDAVMFSNEFSLPYLTDVKTETVAAMARIIGELMPLIQVPFGVNVLWDAKKSLDLAVATGAKFVREIFTGVYASDFGLWNTNVGETVRHQRHIGAANVKLLFNIVPEAAAYLANRDIESIAKSTVFNNRPDALCVSGLTAGTETSTQLLQNVKAVVPETVVLANTGVRLENVEKQLSIADGAVVGTTFKFDGKFENQVDVARVKAFMDKVRSFRSNMR</sequence>
<evidence type="ECO:0000313" key="2">
    <source>
        <dbReference type="EMBL" id="KIL38847.1"/>
    </source>
</evidence>
<accession>A0ABR5AEL7</accession>
<dbReference type="InterPro" id="IPR011060">
    <property type="entry name" value="RibuloseP-bd_barrel"/>
</dbReference>